<dbReference type="InterPro" id="IPR009003">
    <property type="entry name" value="Peptidase_S1_PA"/>
</dbReference>
<reference evidence="9" key="3">
    <citation type="submission" date="2025-09" db="UniProtKB">
        <authorList>
            <consortium name="Ensembl"/>
        </authorList>
    </citation>
    <scope>IDENTIFICATION</scope>
    <source>
        <strain evidence="9">Isolate ISIS603380</strain>
    </source>
</reference>
<keyword evidence="5" id="KW-0865">Zymogen</keyword>
<dbReference type="GO" id="GO:0005737">
    <property type="term" value="C:cytoplasm"/>
    <property type="evidence" value="ECO:0007669"/>
    <property type="project" value="TreeGrafter"/>
</dbReference>
<dbReference type="InterPro" id="IPR043504">
    <property type="entry name" value="Peptidase_S1_PA_chymotrypsin"/>
</dbReference>
<dbReference type="InParanoid" id="G3TW84"/>
<keyword evidence="1" id="KW-0645">Protease</keyword>
<name>G3TW84_LOXAF</name>
<keyword evidence="3" id="KW-0378">Hydrolase</keyword>
<dbReference type="CDD" id="cd00190">
    <property type="entry name" value="Tryp_SPc"/>
    <property type="match status" value="1"/>
</dbReference>
<evidence type="ECO:0000256" key="5">
    <source>
        <dbReference type="ARBA" id="ARBA00023145"/>
    </source>
</evidence>
<evidence type="ECO:0000313" key="9">
    <source>
        <dbReference type="Ensembl" id="ENSLAFP00000019842.1"/>
    </source>
</evidence>
<organism evidence="9 10">
    <name type="scientific">Loxodonta africana</name>
    <name type="common">African elephant</name>
    <dbReference type="NCBI Taxonomy" id="9785"/>
    <lineage>
        <taxon>Eukaryota</taxon>
        <taxon>Metazoa</taxon>
        <taxon>Chordata</taxon>
        <taxon>Craniata</taxon>
        <taxon>Vertebrata</taxon>
        <taxon>Euteleostomi</taxon>
        <taxon>Mammalia</taxon>
        <taxon>Eutheria</taxon>
        <taxon>Afrotheria</taxon>
        <taxon>Proboscidea</taxon>
        <taxon>Elephantidae</taxon>
        <taxon>Loxodonta</taxon>
    </lineage>
</organism>
<dbReference type="Proteomes" id="UP000007646">
    <property type="component" value="Unassembled WGS sequence"/>
</dbReference>
<dbReference type="PROSITE" id="PS00134">
    <property type="entry name" value="TRYPSIN_HIS"/>
    <property type="match status" value="1"/>
</dbReference>
<dbReference type="Ensembl" id="ENSLAFT00000030920.1">
    <property type="protein sequence ID" value="ENSLAFP00000019842.1"/>
    <property type="gene ID" value="ENSLAFG00000030414.1"/>
</dbReference>
<proteinExistence type="predicted"/>
<dbReference type="FunFam" id="2.40.10.10:FF:000014">
    <property type="entry name" value="Complement factor D"/>
    <property type="match status" value="1"/>
</dbReference>
<dbReference type="HOGENOM" id="CLU_006842_1_0_1"/>
<feature type="signal peptide" evidence="7">
    <location>
        <begin position="1"/>
        <end position="16"/>
    </location>
</feature>
<evidence type="ECO:0000256" key="1">
    <source>
        <dbReference type="ARBA" id="ARBA00022670"/>
    </source>
</evidence>
<keyword evidence="2 7" id="KW-0732">Signal</keyword>
<sequence length="248" mass="28449">MLLLLILLAFPLPSRTFIAVIKWGTEARPHSRPYMAFIRFINDNHLWRRCGGFLVREDFVMTAAHCYGRNMSIILGAQNIKKKEETRQDILVLQAFPHPEYSNISRFNDLMLLKLKQKAHLNSAVKTITLPQSQDWVMPNQMCSVAGWGYLANGNCSDTLQEVDLQVQNKETCQRIYKYYNDSIHLCVGNPQRMKKTERGDSGGPLVCNNVAQGIVCLGYKIKVPTIYTRISSFLPWIQKIMIMLQIP</sequence>
<dbReference type="PRINTS" id="PR00722">
    <property type="entry name" value="CHYMOTRYPSIN"/>
</dbReference>
<dbReference type="GO" id="GO:0006508">
    <property type="term" value="P:proteolysis"/>
    <property type="evidence" value="ECO:0007669"/>
    <property type="project" value="UniProtKB-KW"/>
</dbReference>
<evidence type="ECO:0000256" key="6">
    <source>
        <dbReference type="ARBA" id="ARBA00023157"/>
    </source>
</evidence>
<evidence type="ECO:0000256" key="7">
    <source>
        <dbReference type="SAM" id="SignalP"/>
    </source>
</evidence>
<keyword evidence="6" id="KW-1015">Disulfide bond</keyword>
<feature type="chain" id="PRO_5003455953" description="Peptidase S1 domain-containing protein" evidence="7">
    <location>
        <begin position="17"/>
        <end position="248"/>
    </location>
</feature>
<dbReference type="eggNOG" id="KOG3627">
    <property type="taxonomic scope" value="Eukaryota"/>
</dbReference>
<dbReference type="PROSITE" id="PS50240">
    <property type="entry name" value="TRYPSIN_DOM"/>
    <property type="match status" value="1"/>
</dbReference>
<evidence type="ECO:0000256" key="4">
    <source>
        <dbReference type="ARBA" id="ARBA00022825"/>
    </source>
</evidence>
<dbReference type="Pfam" id="PF00089">
    <property type="entry name" value="Trypsin"/>
    <property type="match status" value="1"/>
</dbReference>
<dbReference type="GeneTree" id="ENSGT01030000234551"/>
<dbReference type="Gene3D" id="2.40.10.10">
    <property type="entry name" value="Trypsin-like serine proteases"/>
    <property type="match status" value="2"/>
</dbReference>
<reference evidence="9 10" key="1">
    <citation type="submission" date="2009-06" db="EMBL/GenBank/DDBJ databases">
        <title>The Genome Sequence of Loxodonta africana (African elephant).</title>
        <authorList>
            <person name="Di Palma F."/>
            <person name="Heiman D."/>
            <person name="Young S."/>
            <person name="Johnson J."/>
            <person name="Lander E.S."/>
            <person name="Lindblad-Toh K."/>
        </authorList>
    </citation>
    <scope>NUCLEOTIDE SEQUENCE [LARGE SCALE GENOMIC DNA]</scope>
    <source>
        <strain evidence="9 10">Isolate ISIS603380</strain>
    </source>
</reference>
<dbReference type="STRING" id="9785.ENSLAFP00000019842"/>
<reference evidence="9" key="2">
    <citation type="submission" date="2025-08" db="UniProtKB">
        <authorList>
            <consortium name="Ensembl"/>
        </authorList>
    </citation>
    <scope>IDENTIFICATION</scope>
    <source>
        <strain evidence="9">Isolate ISIS603380</strain>
    </source>
</reference>
<dbReference type="AlphaFoldDB" id="G3TW84"/>
<protein>
    <recommendedName>
        <fullName evidence="8">Peptidase S1 domain-containing protein</fullName>
    </recommendedName>
</protein>
<evidence type="ECO:0000259" key="8">
    <source>
        <dbReference type="PROSITE" id="PS50240"/>
    </source>
</evidence>
<dbReference type="InterPro" id="IPR001254">
    <property type="entry name" value="Trypsin_dom"/>
</dbReference>
<dbReference type="OMA" id="PRIDPYN"/>
<dbReference type="PANTHER" id="PTHR24271">
    <property type="entry name" value="KALLIKREIN-RELATED"/>
    <property type="match status" value="1"/>
</dbReference>
<dbReference type="SUPFAM" id="SSF50494">
    <property type="entry name" value="Trypsin-like serine proteases"/>
    <property type="match status" value="1"/>
</dbReference>
<accession>G3TW84</accession>
<dbReference type="SMART" id="SM00020">
    <property type="entry name" value="Tryp_SPc"/>
    <property type="match status" value="1"/>
</dbReference>
<keyword evidence="10" id="KW-1185">Reference proteome</keyword>
<dbReference type="InterPro" id="IPR001314">
    <property type="entry name" value="Peptidase_S1A"/>
</dbReference>
<feature type="domain" description="Peptidase S1" evidence="8">
    <location>
        <begin position="21"/>
        <end position="243"/>
    </location>
</feature>
<evidence type="ECO:0000313" key="10">
    <source>
        <dbReference type="Proteomes" id="UP000007646"/>
    </source>
</evidence>
<dbReference type="GO" id="GO:0004252">
    <property type="term" value="F:serine-type endopeptidase activity"/>
    <property type="evidence" value="ECO:0007669"/>
    <property type="project" value="InterPro"/>
</dbReference>
<dbReference type="PANTHER" id="PTHR24271:SF22">
    <property type="entry name" value="MAST CELL PROTEASE 8"/>
    <property type="match status" value="1"/>
</dbReference>
<dbReference type="InterPro" id="IPR018114">
    <property type="entry name" value="TRYPSIN_HIS"/>
</dbReference>
<evidence type="ECO:0000256" key="3">
    <source>
        <dbReference type="ARBA" id="ARBA00022801"/>
    </source>
</evidence>
<dbReference type="MEROPS" id="S01.008"/>
<evidence type="ECO:0000256" key="2">
    <source>
        <dbReference type="ARBA" id="ARBA00022729"/>
    </source>
</evidence>
<keyword evidence="4" id="KW-0720">Serine protease</keyword>